<protein>
    <recommendedName>
        <fullName evidence="4">phosphoglycolate phosphatase</fullName>
        <ecNumber evidence="4">3.1.3.18</ecNumber>
    </recommendedName>
</protein>
<dbReference type="Proteomes" id="UP001193389">
    <property type="component" value="Chromosome"/>
</dbReference>
<dbReference type="InterPro" id="IPR023198">
    <property type="entry name" value="PGP-like_dom2"/>
</dbReference>
<dbReference type="InterPro" id="IPR050155">
    <property type="entry name" value="HAD-like_hydrolase_sf"/>
</dbReference>
<dbReference type="PANTHER" id="PTHR43434">
    <property type="entry name" value="PHOSPHOGLYCOLATE PHOSPHATASE"/>
    <property type="match status" value="1"/>
</dbReference>
<dbReference type="GO" id="GO:0006281">
    <property type="term" value="P:DNA repair"/>
    <property type="evidence" value="ECO:0007669"/>
    <property type="project" value="TreeGrafter"/>
</dbReference>
<dbReference type="SFLD" id="SFLDS00003">
    <property type="entry name" value="Haloacid_Dehalogenase"/>
    <property type="match status" value="1"/>
</dbReference>
<dbReference type="GO" id="GO:0005829">
    <property type="term" value="C:cytosol"/>
    <property type="evidence" value="ECO:0007669"/>
    <property type="project" value="TreeGrafter"/>
</dbReference>
<dbReference type="GO" id="GO:0008967">
    <property type="term" value="F:phosphoglycolate phosphatase activity"/>
    <property type="evidence" value="ECO:0007669"/>
    <property type="project" value="UniProtKB-EC"/>
</dbReference>
<evidence type="ECO:0000256" key="4">
    <source>
        <dbReference type="ARBA" id="ARBA00013078"/>
    </source>
</evidence>
<dbReference type="InterPro" id="IPR036412">
    <property type="entry name" value="HAD-like_sf"/>
</dbReference>
<dbReference type="EC" id="3.1.3.18" evidence="4"/>
<dbReference type="Gene3D" id="3.40.50.1000">
    <property type="entry name" value="HAD superfamily/HAD-like"/>
    <property type="match status" value="1"/>
</dbReference>
<dbReference type="InterPro" id="IPR041492">
    <property type="entry name" value="HAD_2"/>
</dbReference>
<comment type="similarity">
    <text evidence="3">Belongs to the HAD-like hydrolase superfamily. CbbY/CbbZ/Gph/YieH family.</text>
</comment>
<dbReference type="SUPFAM" id="SSF56784">
    <property type="entry name" value="HAD-like"/>
    <property type="match status" value="1"/>
</dbReference>
<comment type="catalytic activity">
    <reaction evidence="1">
        <text>2-phosphoglycolate + H2O = glycolate + phosphate</text>
        <dbReference type="Rhea" id="RHEA:14369"/>
        <dbReference type="ChEBI" id="CHEBI:15377"/>
        <dbReference type="ChEBI" id="CHEBI:29805"/>
        <dbReference type="ChEBI" id="CHEBI:43474"/>
        <dbReference type="ChEBI" id="CHEBI:58033"/>
        <dbReference type="EC" id="3.1.3.18"/>
    </reaction>
</comment>
<evidence type="ECO:0000256" key="1">
    <source>
        <dbReference type="ARBA" id="ARBA00000830"/>
    </source>
</evidence>
<dbReference type="EMBL" id="AP018694">
    <property type="protein sequence ID" value="BBE19316.1"/>
    <property type="molecule type" value="Genomic_DNA"/>
</dbReference>
<gene>
    <name evidence="5" type="ORF">AQPE_3501</name>
</gene>
<keyword evidence="6" id="KW-1185">Reference proteome</keyword>
<sequence length="211" mass="23911">MIGNISGIIWDWNGTLLNDADLAVQTMNQMLERRGLQVLSVDDYKSVFTFPVKDYYKKIGFDFQKEPFEVPAQEFIECYNSRVTECKLQKDTVRVLEYFRSIDVKQYILSAMEQEVLDNCLCNYQISDFFEYVLGLDNIYAASKIENGHRLIADLQLDAGELILIGDTVHDFEVATELGCQCVLIADGHQSKEVLQATGALVIDSISQLLG</sequence>
<name>A0A5K7SCY9_9BACT</name>
<dbReference type="Pfam" id="PF13419">
    <property type="entry name" value="HAD_2"/>
    <property type="match status" value="1"/>
</dbReference>
<reference evidence="5" key="1">
    <citation type="journal article" date="2020" name="Int. J. Syst. Evol. Microbiol.">
        <title>Aquipluma nitroreducens gen. nov. sp. nov., a novel facultatively anaerobic bacterium isolated from a freshwater lake.</title>
        <authorList>
            <person name="Watanabe M."/>
            <person name="Kojima H."/>
            <person name="Fukui M."/>
        </authorList>
    </citation>
    <scope>NUCLEOTIDE SEQUENCE</scope>
    <source>
        <strain evidence="5">MeG22</strain>
    </source>
</reference>
<dbReference type="RefSeq" id="WP_318347571.1">
    <property type="nucleotide sequence ID" value="NZ_AP018694.1"/>
</dbReference>
<accession>A0A5K7SCY9</accession>
<evidence type="ECO:0000313" key="5">
    <source>
        <dbReference type="EMBL" id="BBE19316.1"/>
    </source>
</evidence>
<dbReference type="Gene3D" id="1.10.150.240">
    <property type="entry name" value="Putative phosphatase, domain 2"/>
    <property type="match status" value="1"/>
</dbReference>
<dbReference type="SFLD" id="SFLDG01129">
    <property type="entry name" value="C1.5:_HAD__Beta-PGM__Phosphata"/>
    <property type="match status" value="1"/>
</dbReference>
<evidence type="ECO:0000313" key="6">
    <source>
        <dbReference type="Proteomes" id="UP001193389"/>
    </source>
</evidence>
<dbReference type="InterPro" id="IPR023214">
    <property type="entry name" value="HAD_sf"/>
</dbReference>
<dbReference type="PANTHER" id="PTHR43434:SF1">
    <property type="entry name" value="PHOSPHOGLYCOLATE PHOSPHATASE"/>
    <property type="match status" value="1"/>
</dbReference>
<proteinExistence type="inferred from homology"/>
<organism evidence="5 6">
    <name type="scientific">Aquipluma nitroreducens</name>
    <dbReference type="NCBI Taxonomy" id="2010828"/>
    <lineage>
        <taxon>Bacteria</taxon>
        <taxon>Pseudomonadati</taxon>
        <taxon>Bacteroidota</taxon>
        <taxon>Bacteroidia</taxon>
        <taxon>Marinilabiliales</taxon>
        <taxon>Prolixibacteraceae</taxon>
        <taxon>Aquipluma</taxon>
    </lineage>
</organism>
<dbReference type="KEGG" id="anf:AQPE_3501"/>
<evidence type="ECO:0000256" key="2">
    <source>
        <dbReference type="ARBA" id="ARBA00004818"/>
    </source>
</evidence>
<evidence type="ECO:0000256" key="3">
    <source>
        <dbReference type="ARBA" id="ARBA00006171"/>
    </source>
</evidence>
<dbReference type="AlphaFoldDB" id="A0A5K7SCY9"/>
<comment type="pathway">
    <text evidence="2">Organic acid metabolism; glycolate biosynthesis; glycolate from 2-phosphoglycolate: step 1/1.</text>
</comment>